<dbReference type="EMBL" id="FOSZ01000001">
    <property type="protein sequence ID" value="SFK58804.1"/>
    <property type="molecule type" value="Genomic_DNA"/>
</dbReference>
<reference evidence="2" key="1">
    <citation type="submission" date="2016-10" db="EMBL/GenBank/DDBJ databases">
        <authorList>
            <person name="Varghese N."/>
            <person name="Submissions S."/>
        </authorList>
    </citation>
    <scope>NUCLEOTIDE SEQUENCE [LARGE SCALE GENOMIC DNA]</scope>
    <source>
        <strain evidence="2">DSM 28453</strain>
    </source>
</reference>
<evidence type="ECO:0000313" key="1">
    <source>
        <dbReference type="EMBL" id="SFK58804.1"/>
    </source>
</evidence>
<keyword evidence="2" id="KW-1185">Reference proteome</keyword>
<dbReference type="AlphaFoldDB" id="A0A1I4AR04"/>
<dbReference type="Proteomes" id="UP000198851">
    <property type="component" value="Unassembled WGS sequence"/>
</dbReference>
<gene>
    <name evidence="1" type="ORF">SAMN04488036_101536</name>
</gene>
<dbReference type="STRING" id="1280847.SAMN04488036_101536"/>
<name>A0A1I4AR04_9RHOB</name>
<organism evidence="1 2">
    <name type="scientific">Shimia haliotis</name>
    <dbReference type="NCBI Taxonomy" id="1280847"/>
    <lineage>
        <taxon>Bacteria</taxon>
        <taxon>Pseudomonadati</taxon>
        <taxon>Pseudomonadota</taxon>
        <taxon>Alphaproteobacteria</taxon>
        <taxon>Rhodobacterales</taxon>
        <taxon>Roseobacteraceae</taxon>
    </lineage>
</organism>
<protein>
    <submittedName>
        <fullName evidence="1">Uncharacterized protein</fullName>
    </submittedName>
</protein>
<proteinExistence type="predicted"/>
<sequence length="61" mass="6473">MGGTTHGSARTARGGFQFRAATRALFEPRAKWPPFNEAPAPWGGGPGAVRLRRTVCGESFA</sequence>
<accession>A0A1I4AR04</accession>
<evidence type="ECO:0000313" key="2">
    <source>
        <dbReference type="Proteomes" id="UP000198851"/>
    </source>
</evidence>